<dbReference type="EMBL" id="LAYC01000001">
    <property type="protein sequence ID" value="KYK60449.1"/>
    <property type="molecule type" value="Genomic_DNA"/>
</dbReference>
<gene>
    <name evidence="10" type="ORF">DCS_01586</name>
</gene>
<feature type="compositionally biased region" description="Polar residues" evidence="8">
    <location>
        <begin position="784"/>
        <end position="793"/>
    </location>
</feature>
<sequence>MEHLCQASEGRNGTESVLSEVDKASGEQQYSSKSRLTSTTVTDTGKFAPIAIQLSSASNGATAVELENELTMAKPKSRADNPTDHSSAYSDASYPEVDVQQSTTPPVSLSPDSTAIVESAFQDSTFQNQFHRQPPINITQRNQECEKSATPSARDTQLQNLNGATSTIEGQDDSQDSRVAELQETPSILDSPSSLDSVRPESQFYVALHHSIFSDISARNSRLAYTKVAPFDPALEHTAQGPNTTRAEGEFVSQSPTTLDITIEEGGSVARTSNHSSRPPSARRYQYRLPEVEAPVDGRQLDALAEGITPSSSAFEFPKSKIRPHIFESDYHGYPGQSIQYGPKVKPMLQPESTGSELKPCSPTSGANFGSAAPPMYRHLPKVQPFSGQSLSVPVPSPLSLDQCTAAEVPEMECVGDVEEYPATEPTNNIYFEGQNSDAASRVLDAHAPSRCQEYPTSAKPEPHTIETYHGRMHSASSPNREVTPYGVAERSSRCAETLYDSGPVRSPPRPIDDAGSPSRRSSHRIDTATKAVHDAVSSGEGLKGSGAFGDVRTQSRRRSFVHSSTPTSKIHSCCEDDVAPDEQGTRTLASMTTDAKGGLPPEIRSHRSSVADSPINRKAATENSQGPTSSQRTAQWLRGVLGQPDPYTTKFTKRPDKRQDETQASPDQVPRSESLVSSFLASCHLPRRGCEHSVKSKLTFDGHDLKSAVGDLERLLNEALNIASHVIERPDATTALPRTFEPDPSLHSDRHSGDGEYSCQLDPSPTSAPGSAEDPQRAAGMVTISSDKSSLPKSPRCPRATTQSGYRGRPRRNGIIQTYSGQGGEKDTGKTDRDDRQLRVSPGNLQVSFDIPRRKTCTNVAGCLDLSEDGLRRSKHAPAECAGGRGRLGDDPLIPVELAPQLGPGSISQYGRDVPGKIGRMGQGSVPEPRPGSGCDAGLPQRDGATRPAHTNHGINLRRKSHVSLHGVSGFSLAKSRKRQAPARDWSPIRKRFVAAVACISTALIGVILGIYAGLVPSIQYYIIDQSHATVHGNTGCFLGLALPTFFLWPLPLLHGRKPYIMSSLVLAMPLLFPQALAVNSQRLTDTVSWRIMLLASRAAMGFSLGFASMNFHSILTDLFGASLMSVNPHQEVVDQDDARRHGGGMGVWLGIWTWCWIGSLGVGFLVGACLIDQYPPAWGFYVSIIILAVVLFLNIVSPESRRSAFRRSVVEVRTGTDISRRVARGEVTMHRVKTGPRWWGQEVYHGIALSLEMLRQPGFAVLALYAAWIYAQVVLIIVLLGSLTSRFYKLRSPVVGLLVGSMALGAILAIPFQKGNLFSRSRLAQMNTNLATLNRKVAWSSHLVRRTVFTLLLPLAGICYASVSAGPPMHISAPTIFATLVGFLSCLAIAECNGLVMETFDTSDLSPGMVGRQKGGDGKLEKRTNYSSFPRVTSGFAIIHSLAFVLAAGATALGGLVTRTLGQQVSTGVVAGVLLILTLLLLLVLIRFADVQIVPKCRSDEMDRIVEVRRRSSTRRVSMPDDPQAVLDEERAWRPAMIGNPTGKKRRMNILELGGQSRWQTIRQKNKLIDEGAHLNREAWEQGIEALDDQMSDLQRDARELFGMSGVGRSSTRGGRAEEEDHAAGESIEMNGIAPQSNQGGHSGRGRYAERTCAMSESGRDGSGDGMQATRRRR</sequence>
<feature type="compositionally biased region" description="Low complexity" evidence="8">
    <location>
        <begin position="1607"/>
        <end position="1616"/>
    </location>
</feature>
<feature type="compositionally biased region" description="Polar residues" evidence="8">
    <location>
        <begin position="99"/>
        <end position="111"/>
    </location>
</feature>
<dbReference type="SUPFAM" id="SSF103473">
    <property type="entry name" value="MFS general substrate transporter"/>
    <property type="match status" value="1"/>
</dbReference>
<dbReference type="CDD" id="cd06174">
    <property type="entry name" value="MFS"/>
    <property type="match status" value="1"/>
</dbReference>
<dbReference type="Proteomes" id="UP000076580">
    <property type="component" value="Chromosome 01"/>
</dbReference>
<keyword evidence="4 9" id="KW-0812">Transmembrane</keyword>
<feature type="region of interest" description="Disordered" evidence="8">
    <location>
        <begin position="133"/>
        <end position="197"/>
    </location>
</feature>
<dbReference type="GO" id="GO:0022857">
    <property type="term" value="F:transmembrane transporter activity"/>
    <property type="evidence" value="ECO:0007669"/>
    <property type="project" value="TreeGrafter"/>
</dbReference>
<keyword evidence="6 9" id="KW-0472">Membrane</keyword>
<feature type="region of interest" description="Disordered" evidence="8">
    <location>
        <begin position="471"/>
        <end position="674"/>
    </location>
</feature>
<feature type="coiled-coil region" evidence="7">
    <location>
        <begin position="1579"/>
        <end position="1606"/>
    </location>
</feature>
<feature type="compositionally biased region" description="Basic and acidic residues" evidence="8">
    <location>
        <begin position="741"/>
        <end position="755"/>
    </location>
</feature>
<feature type="compositionally biased region" description="Basic and acidic residues" evidence="8">
    <location>
        <begin position="1617"/>
        <end position="1626"/>
    </location>
</feature>
<dbReference type="STRING" id="98403.A0A151GTL0"/>
<feature type="transmembrane region" description="Helical" evidence="9">
    <location>
        <begin position="1180"/>
        <end position="1198"/>
    </location>
</feature>
<feature type="region of interest" description="Disordered" evidence="8">
    <location>
        <begin position="1607"/>
        <end position="1676"/>
    </location>
</feature>
<feature type="transmembrane region" description="Helical" evidence="9">
    <location>
        <begin position="1471"/>
        <end position="1491"/>
    </location>
</feature>
<evidence type="ECO:0000256" key="5">
    <source>
        <dbReference type="ARBA" id="ARBA00022989"/>
    </source>
</evidence>
<feature type="transmembrane region" description="Helical" evidence="9">
    <location>
        <begin position="1153"/>
        <end position="1173"/>
    </location>
</feature>
<keyword evidence="2" id="KW-0813">Transport</keyword>
<feature type="transmembrane region" description="Helical" evidence="9">
    <location>
        <begin position="994"/>
        <end position="1016"/>
    </location>
</feature>
<feature type="transmembrane region" description="Helical" evidence="9">
    <location>
        <begin position="1438"/>
        <end position="1459"/>
    </location>
</feature>
<feature type="transmembrane region" description="Helical" evidence="9">
    <location>
        <begin position="1296"/>
        <end position="1314"/>
    </location>
</feature>
<feature type="compositionally biased region" description="Polar residues" evidence="8">
    <location>
        <begin position="26"/>
        <end position="42"/>
    </location>
</feature>
<dbReference type="GO" id="GO:0005886">
    <property type="term" value="C:plasma membrane"/>
    <property type="evidence" value="ECO:0007669"/>
    <property type="project" value="UniProtKB-SubCell"/>
</dbReference>
<evidence type="ECO:0000256" key="1">
    <source>
        <dbReference type="ARBA" id="ARBA00004651"/>
    </source>
</evidence>
<dbReference type="InParanoid" id="A0A151GTL0"/>
<evidence type="ECO:0000256" key="3">
    <source>
        <dbReference type="ARBA" id="ARBA00022475"/>
    </source>
</evidence>
<feature type="compositionally biased region" description="Basic and acidic residues" evidence="8">
    <location>
        <begin position="825"/>
        <end position="837"/>
    </location>
</feature>
<feature type="compositionally biased region" description="Polar residues" evidence="8">
    <location>
        <begin position="133"/>
        <end position="142"/>
    </location>
</feature>
<evidence type="ECO:0000256" key="2">
    <source>
        <dbReference type="ARBA" id="ARBA00022448"/>
    </source>
</evidence>
<evidence type="ECO:0000256" key="6">
    <source>
        <dbReference type="ARBA" id="ARBA00023136"/>
    </source>
</evidence>
<protein>
    <submittedName>
        <fullName evidence="10">Major facilitator superfamily transporter</fullName>
    </submittedName>
</protein>
<feature type="compositionally biased region" description="Polar residues" evidence="8">
    <location>
        <begin position="562"/>
        <end position="571"/>
    </location>
</feature>
<organism evidence="10 11">
    <name type="scientific">Drechmeria coniospora</name>
    <name type="common">Nematophagous fungus</name>
    <name type="synonym">Meria coniospora</name>
    <dbReference type="NCBI Taxonomy" id="98403"/>
    <lineage>
        <taxon>Eukaryota</taxon>
        <taxon>Fungi</taxon>
        <taxon>Dikarya</taxon>
        <taxon>Ascomycota</taxon>
        <taxon>Pezizomycotina</taxon>
        <taxon>Sordariomycetes</taxon>
        <taxon>Hypocreomycetidae</taxon>
        <taxon>Hypocreales</taxon>
        <taxon>Ophiocordycipitaceae</taxon>
        <taxon>Drechmeria</taxon>
    </lineage>
</organism>
<dbReference type="InterPro" id="IPR036259">
    <property type="entry name" value="MFS_trans_sf"/>
</dbReference>
<feature type="transmembrane region" description="Helical" evidence="9">
    <location>
        <begin position="1037"/>
        <end position="1055"/>
    </location>
</feature>
<reference evidence="10 11" key="1">
    <citation type="journal article" date="2016" name="Sci. Rep.">
        <title>Insights into Adaptations to a Near-Obligate Nematode Endoparasitic Lifestyle from the Finished Genome of Drechmeria coniospora.</title>
        <authorList>
            <person name="Zhang L."/>
            <person name="Zhou Z."/>
            <person name="Guo Q."/>
            <person name="Fokkens L."/>
            <person name="Miskei M."/>
            <person name="Pocsi I."/>
            <person name="Zhang W."/>
            <person name="Chen M."/>
            <person name="Wang L."/>
            <person name="Sun Y."/>
            <person name="Donzelli B.G."/>
            <person name="Gibson D.M."/>
            <person name="Nelson D.R."/>
            <person name="Luo J.G."/>
            <person name="Rep M."/>
            <person name="Liu H."/>
            <person name="Yang S."/>
            <person name="Wang J."/>
            <person name="Krasnoff S.B."/>
            <person name="Xu Y."/>
            <person name="Molnar I."/>
            <person name="Lin M."/>
        </authorList>
    </citation>
    <scope>NUCLEOTIDE SEQUENCE [LARGE SCALE GENOMIC DNA]</scope>
    <source>
        <strain evidence="10 11">ARSEF 6962</strain>
    </source>
</reference>
<evidence type="ECO:0000256" key="8">
    <source>
        <dbReference type="SAM" id="MobiDB-lite"/>
    </source>
</evidence>
<evidence type="ECO:0000256" key="7">
    <source>
        <dbReference type="SAM" id="Coils"/>
    </source>
</evidence>
<keyword evidence="3" id="KW-1003">Cell membrane</keyword>
<feature type="transmembrane region" description="Helical" evidence="9">
    <location>
        <begin position="1261"/>
        <end position="1284"/>
    </location>
</feature>
<dbReference type="RefSeq" id="XP_040659801.1">
    <property type="nucleotide sequence ID" value="XM_040798918.1"/>
</dbReference>
<keyword evidence="5 9" id="KW-1133">Transmembrane helix</keyword>
<evidence type="ECO:0000313" key="10">
    <source>
        <dbReference type="EMBL" id="KYK60449.1"/>
    </source>
</evidence>
<feature type="compositionally biased region" description="Polar residues" evidence="8">
    <location>
        <begin position="149"/>
        <end position="169"/>
    </location>
</feature>
<evidence type="ECO:0000256" key="9">
    <source>
        <dbReference type="SAM" id="Phobius"/>
    </source>
</evidence>
<feature type="transmembrane region" description="Helical" evidence="9">
    <location>
        <begin position="1345"/>
        <end position="1365"/>
    </location>
</feature>
<feature type="compositionally biased region" description="Basic and acidic residues" evidence="8">
    <location>
        <begin position="524"/>
        <end position="534"/>
    </location>
</feature>
<dbReference type="PANTHER" id="PTHR23502:SF186">
    <property type="entry name" value="MAJOR FACILITATOR SUPERFAMILY (MFS) PROFILE DOMAIN-CONTAINING PROTEIN"/>
    <property type="match status" value="1"/>
</dbReference>
<dbReference type="Gene3D" id="1.20.1250.20">
    <property type="entry name" value="MFS general substrate transporter like domains"/>
    <property type="match status" value="1"/>
</dbReference>
<feature type="compositionally biased region" description="Polar residues" evidence="8">
    <location>
        <begin position="622"/>
        <end position="635"/>
    </location>
</feature>
<comment type="caution">
    <text evidence="10">The sequence shown here is derived from an EMBL/GenBank/DDBJ whole genome shotgun (WGS) entry which is preliminary data.</text>
</comment>
<feature type="region of interest" description="Disordered" evidence="8">
    <location>
        <begin position="1"/>
        <end position="42"/>
    </location>
</feature>
<keyword evidence="11" id="KW-1185">Reference proteome</keyword>
<keyword evidence="7" id="KW-0175">Coiled coil</keyword>
<feature type="region of interest" description="Disordered" evidence="8">
    <location>
        <begin position="923"/>
        <end position="949"/>
    </location>
</feature>
<dbReference type="PANTHER" id="PTHR23502">
    <property type="entry name" value="MAJOR FACILITATOR SUPERFAMILY"/>
    <property type="match status" value="1"/>
</dbReference>
<feature type="transmembrane region" description="Helical" evidence="9">
    <location>
        <begin position="1061"/>
        <end position="1081"/>
    </location>
</feature>
<name>A0A151GTL0_DRECN</name>
<proteinExistence type="predicted"/>
<feature type="region of interest" description="Disordered" evidence="8">
    <location>
        <begin position="734"/>
        <end position="837"/>
    </location>
</feature>
<feature type="compositionally biased region" description="Low complexity" evidence="8">
    <location>
        <begin position="186"/>
        <end position="197"/>
    </location>
</feature>
<accession>A0A151GTL0</accession>
<feature type="region of interest" description="Disordered" evidence="8">
    <location>
        <begin position="71"/>
        <end position="111"/>
    </location>
</feature>
<dbReference type="GeneID" id="63714229"/>
<evidence type="ECO:0000256" key="4">
    <source>
        <dbReference type="ARBA" id="ARBA00022692"/>
    </source>
</evidence>
<evidence type="ECO:0000313" key="11">
    <source>
        <dbReference type="Proteomes" id="UP000076580"/>
    </source>
</evidence>
<comment type="subcellular location">
    <subcellularLocation>
        <location evidence="1">Cell membrane</location>
        <topology evidence="1">Multi-pass membrane protein</topology>
    </subcellularLocation>
</comment>
<feature type="transmembrane region" description="Helical" evidence="9">
    <location>
        <begin position="1377"/>
        <end position="1398"/>
    </location>
</feature>